<dbReference type="Proteomes" id="UP000050277">
    <property type="component" value="Unassembled WGS sequence"/>
</dbReference>
<keyword evidence="3" id="KW-1185">Reference proteome</keyword>
<evidence type="ECO:0000313" key="3">
    <source>
        <dbReference type="Proteomes" id="UP000050277"/>
    </source>
</evidence>
<dbReference type="PROSITE" id="PS51257">
    <property type="entry name" value="PROKAR_LIPOPROTEIN"/>
    <property type="match status" value="1"/>
</dbReference>
<evidence type="ECO:0000256" key="1">
    <source>
        <dbReference type="SAM" id="SignalP"/>
    </source>
</evidence>
<feature type="chain" id="PRO_5006133450" description="Carboxypeptidase regulatory-like domain-containing protein" evidence="1">
    <location>
        <begin position="25"/>
        <end position="173"/>
    </location>
</feature>
<accession>A0A0P6Y9T2</accession>
<dbReference type="AlphaFoldDB" id="A0A0P6Y9T2"/>
<reference evidence="2 3" key="1">
    <citation type="submission" date="2015-07" db="EMBL/GenBank/DDBJ databases">
        <title>Whole genome sequence of Herpetosiphon geysericola DSM 7119.</title>
        <authorList>
            <person name="Hemp J."/>
            <person name="Ward L.M."/>
            <person name="Pace L.A."/>
            <person name="Fischer W.W."/>
        </authorList>
    </citation>
    <scope>NUCLEOTIDE SEQUENCE [LARGE SCALE GENOMIC DNA]</scope>
    <source>
        <strain evidence="2 3">DSM 7119</strain>
    </source>
</reference>
<feature type="signal peptide" evidence="1">
    <location>
        <begin position="1"/>
        <end position="24"/>
    </location>
</feature>
<name>A0A0P6Y9T2_9CHLR</name>
<keyword evidence="1" id="KW-0732">Signal</keyword>
<proteinExistence type="predicted"/>
<evidence type="ECO:0000313" key="2">
    <source>
        <dbReference type="EMBL" id="KPL85985.1"/>
    </source>
</evidence>
<dbReference type="InterPro" id="IPR013784">
    <property type="entry name" value="Carb-bd-like_fold"/>
</dbReference>
<comment type="caution">
    <text evidence="2">The sequence shown here is derived from an EMBL/GenBank/DDBJ whole genome shotgun (WGS) entry which is preliminary data.</text>
</comment>
<organism evidence="2 3">
    <name type="scientific">Herpetosiphon geysericola</name>
    <dbReference type="NCBI Taxonomy" id="70996"/>
    <lineage>
        <taxon>Bacteria</taxon>
        <taxon>Bacillati</taxon>
        <taxon>Chloroflexota</taxon>
        <taxon>Chloroflexia</taxon>
        <taxon>Herpetosiphonales</taxon>
        <taxon>Herpetosiphonaceae</taxon>
        <taxon>Herpetosiphon</taxon>
    </lineage>
</organism>
<dbReference type="RefSeq" id="WP_054535065.1">
    <property type="nucleotide sequence ID" value="NZ_LGKP01000022.1"/>
</dbReference>
<dbReference type="GO" id="GO:0030246">
    <property type="term" value="F:carbohydrate binding"/>
    <property type="evidence" value="ECO:0007669"/>
    <property type="project" value="InterPro"/>
</dbReference>
<dbReference type="SUPFAM" id="SSF49452">
    <property type="entry name" value="Starch-binding domain-like"/>
    <property type="match status" value="1"/>
</dbReference>
<sequence>MRKIILTGLILGALVGCSDSSLPATTNPLPTANNTLPTVATLPTPTLMIAEDRDLSQIKDPESGRTTVFGNVSNPTNNQPYSQVPVQLAEAYDNDQGQTNFVLNTAKSPITIADDQGDFVFENIPPHRYVVVVGDVFGNYKVLLGPDQVTLVIDAKSDEKLDLGKLKVDIFAP</sequence>
<evidence type="ECO:0008006" key="4">
    <source>
        <dbReference type="Google" id="ProtNLM"/>
    </source>
</evidence>
<protein>
    <recommendedName>
        <fullName evidence="4">Carboxypeptidase regulatory-like domain-containing protein</fullName>
    </recommendedName>
</protein>
<dbReference type="OrthoDB" id="159180at2"/>
<gene>
    <name evidence="2" type="ORF">SE18_13915</name>
</gene>
<dbReference type="EMBL" id="LGKP01000022">
    <property type="protein sequence ID" value="KPL85985.1"/>
    <property type="molecule type" value="Genomic_DNA"/>
</dbReference>